<evidence type="ECO:0000313" key="5">
    <source>
        <dbReference type="EMBL" id="KAK2171810.1"/>
    </source>
</evidence>
<keyword evidence="2" id="KW-1015">Disulfide bond</keyword>
<keyword evidence="6" id="KW-1185">Reference proteome</keyword>
<dbReference type="Pfam" id="PF00087">
    <property type="entry name" value="Toxin_TOLIP"/>
    <property type="match status" value="1"/>
</dbReference>
<dbReference type="Proteomes" id="UP001209878">
    <property type="component" value="Unassembled WGS sequence"/>
</dbReference>
<organism evidence="5 6">
    <name type="scientific">Ridgeia piscesae</name>
    <name type="common">Tubeworm</name>
    <dbReference type="NCBI Taxonomy" id="27915"/>
    <lineage>
        <taxon>Eukaryota</taxon>
        <taxon>Metazoa</taxon>
        <taxon>Spiralia</taxon>
        <taxon>Lophotrochozoa</taxon>
        <taxon>Annelida</taxon>
        <taxon>Polychaeta</taxon>
        <taxon>Sedentaria</taxon>
        <taxon>Canalipalpata</taxon>
        <taxon>Sabellida</taxon>
        <taxon>Siboglinidae</taxon>
        <taxon>Ridgeia</taxon>
    </lineage>
</organism>
<evidence type="ECO:0000256" key="1">
    <source>
        <dbReference type="ARBA" id="ARBA00022729"/>
    </source>
</evidence>
<accession>A0AAD9KJE7</accession>
<dbReference type="EMBL" id="JAODUO010001024">
    <property type="protein sequence ID" value="KAK2171810.1"/>
    <property type="molecule type" value="Genomic_DNA"/>
</dbReference>
<dbReference type="CDD" id="cd23599">
    <property type="entry name" value="TFP_LU_ECD_Cold"/>
    <property type="match status" value="1"/>
</dbReference>
<evidence type="ECO:0000259" key="4">
    <source>
        <dbReference type="Pfam" id="PF00087"/>
    </source>
</evidence>
<proteinExistence type="predicted"/>
<gene>
    <name evidence="5" type="ORF">NP493_1025g01050</name>
</gene>
<feature type="transmembrane region" description="Helical" evidence="3">
    <location>
        <begin position="109"/>
        <end position="125"/>
    </location>
</feature>
<feature type="non-terminal residue" evidence="5">
    <location>
        <position position="126"/>
    </location>
</feature>
<sequence length="126" mass="14618">CSLECYACKNQDSNKEKCIKTVKQCEQKYDACLTRIKWAIPPYWTPVGDRIHYITKDCEKEERCKDLKDSLGLKCKRDWYNDWECVECCAGDLCNFYVTLGAGSVRSNVMMMSGGLLCAVIMWWSR</sequence>
<protein>
    <recommendedName>
        <fullName evidence="4">Snake toxin/toxin-like domain-containing protein</fullName>
    </recommendedName>
</protein>
<evidence type="ECO:0000256" key="3">
    <source>
        <dbReference type="SAM" id="Phobius"/>
    </source>
</evidence>
<dbReference type="Gene3D" id="2.10.60.10">
    <property type="entry name" value="CD59"/>
    <property type="match status" value="1"/>
</dbReference>
<name>A0AAD9KJE7_RIDPI</name>
<evidence type="ECO:0000313" key="6">
    <source>
        <dbReference type="Proteomes" id="UP001209878"/>
    </source>
</evidence>
<keyword evidence="3" id="KW-1133">Transmembrane helix</keyword>
<keyword evidence="1" id="KW-0732">Signal</keyword>
<keyword evidence="3" id="KW-0812">Transmembrane</keyword>
<feature type="domain" description="Snake toxin/toxin-like" evidence="4">
    <location>
        <begin position="3"/>
        <end position="95"/>
    </location>
</feature>
<dbReference type="AlphaFoldDB" id="A0AAD9KJE7"/>
<dbReference type="PANTHER" id="PTHR10036">
    <property type="entry name" value="CD59 GLYCOPROTEIN"/>
    <property type="match status" value="1"/>
</dbReference>
<evidence type="ECO:0000256" key="2">
    <source>
        <dbReference type="ARBA" id="ARBA00023157"/>
    </source>
</evidence>
<keyword evidence="3" id="KW-0472">Membrane</keyword>
<comment type="caution">
    <text evidence="5">The sequence shown here is derived from an EMBL/GenBank/DDBJ whole genome shotgun (WGS) entry which is preliminary data.</text>
</comment>
<dbReference type="InterPro" id="IPR035076">
    <property type="entry name" value="Toxin/TOLIP"/>
</dbReference>
<dbReference type="InterPro" id="IPR045860">
    <property type="entry name" value="Snake_toxin-like_sf"/>
</dbReference>
<dbReference type="PANTHER" id="PTHR10036:SF3">
    <property type="entry name" value="PROTEIN SLEEPLESS-RELATED"/>
    <property type="match status" value="1"/>
</dbReference>
<reference evidence="5" key="1">
    <citation type="journal article" date="2023" name="Mol. Biol. Evol.">
        <title>Third-Generation Sequencing Reveals the Adaptive Role of the Epigenome in Three Deep-Sea Polychaetes.</title>
        <authorList>
            <person name="Perez M."/>
            <person name="Aroh O."/>
            <person name="Sun Y."/>
            <person name="Lan Y."/>
            <person name="Juniper S.K."/>
            <person name="Young C.R."/>
            <person name="Angers B."/>
            <person name="Qian P.Y."/>
        </authorList>
    </citation>
    <scope>NUCLEOTIDE SEQUENCE</scope>
    <source>
        <strain evidence="5">R07B-5</strain>
    </source>
</reference>
<dbReference type="SUPFAM" id="SSF57302">
    <property type="entry name" value="Snake toxin-like"/>
    <property type="match status" value="1"/>
</dbReference>